<proteinExistence type="predicted"/>
<keyword evidence="3" id="KW-1185">Reference proteome</keyword>
<dbReference type="RefSeq" id="WP_311664612.1">
    <property type="nucleotide sequence ID" value="NZ_JAVRHT010000032.1"/>
</dbReference>
<protein>
    <submittedName>
        <fullName evidence="2">Uncharacterized protein</fullName>
    </submittedName>
</protein>
<evidence type="ECO:0000313" key="2">
    <source>
        <dbReference type="EMBL" id="MDT0632586.1"/>
    </source>
</evidence>
<evidence type="ECO:0000313" key="3">
    <source>
        <dbReference type="Proteomes" id="UP001267426"/>
    </source>
</evidence>
<accession>A0ABU3BTT8</accession>
<name>A0ABU3BTT8_9BACT</name>
<keyword evidence="1" id="KW-0812">Transmembrane</keyword>
<dbReference type="EMBL" id="JAVRHT010000032">
    <property type="protein sequence ID" value="MDT0632586.1"/>
    <property type="molecule type" value="Genomic_DNA"/>
</dbReference>
<comment type="caution">
    <text evidence="2">The sequence shown here is derived from an EMBL/GenBank/DDBJ whole genome shotgun (WGS) entry which is preliminary data.</text>
</comment>
<feature type="transmembrane region" description="Helical" evidence="1">
    <location>
        <begin position="35"/>
        <end position="53"/>
    </location>
</feature>
<keyword evidence="1" id="KW-0472">Membrane</keyword>
<organism evidence="2 3">
    <name type="scientific">Rubrivirga litoralis</name>
    <dbReference type="NCBI Taxonomy" id="3075598"/>
    <lineage>
        <taxon>Bacteria</taxon>
        <taxon>Pseudomonadati</taxon>
        <taxon>Rhodothermota</taxon>
        <taxon>Rhodothermia</taxon>
        <taxon>Rhodothermales</taxon>
        <taxon>Rubricoccaceae</taxon>
        <taxon>Rubrivirga</taxon>
    </lineage>
</organism>
<gene>
    <name evidence="2" type="ORF">RM540_12570</name>
</gene>
<dbReference type="Proteomes" id="UP001267426">
    <property type="component" value="Unassembled WGS sequence"/>
</dbReference>
<evidence type="ECO:0000256" key="1">
    <source>
        <dbReference type="SAM" id="Phobius"/>
    </source>
</evidence>
<sequence>MTRSERLGLTALAGGVGLALTNVLAWALGRGVGVWRPALSGLLMVVGLALLAVEVVRARRDASEGGAGE</sequence>
<keyword evidence="1" id="KW-1133">Transmembrane helix</keyword>
<reference evidence="2 3" key="1">
    <citation type="submission" date="2023-09" db="EMBL/GenBank/DDBJ databases">
        <authorList>
            <person name="Rey-Velasco X."/>
        </authorList>
    </citation>
    <scope>NUCLEOTIDE SEQUENCE [LARGE SCALE GENOMIC DNA]</scope>
    <source>
        <strain evidence="2 3">F394</strain>
    </source>
</reference>